<comment type="similarity">
    <text evidence="1">Belongs to the peptidase C40 family.</text>
</comment>
<feature type="signal peptide" evidence="6">
    <location>
        <begin position="1"/>
        <end position="19"/>
    </location>
</feature>
<dbReference type="InterPro" id="IPR000064">
    <property type="entry name" value="NLP_P60_dom"/>
</dbReference>
<dbReference type="PANTHER" id="PTHR47360">
    <property type="entry name" value="MUREIN DD-ENDOPEPTIDASE MEPS/MUREIN LD-CARBOXYPEPTIDASE"/>
    <property type="match status" value="1"/>
</dbReference>
<dbReference type="Gene3D" id="3.90.1720.10">
    <property type="entry name" value="endopeptidase domain like (from Nostoc punctiforme)"/>
    <property type="match status" value="1"/>
</dbReference>
<dbReference type="EMBL" id="JBHSAF010000015">
    <property type="protein sequence ID" value="MFC3915053.1"/>
    <property type="molecule type" value="Genomic_DNA"/>
</dbReference>
<keyword evidence="5" id="KW-0788">Thiol protease</keyword>
<keyword evidence="2" id="KW-0645">Protease</keyword>
<dbReference type="PROSITE" id="PS51935">
    <property type="entry name" value="NLPC_P60"/>
    <property type="match status" value="1"/>
</dbReference>
<name>A0ABV8CSF8_9GAMM</name>
<keyword evidence="9" id="KW-1185">Reference proteome</keyword>
<keyword evidence="4" id="KW-0378">Hydrolase</keyword>
<evidence type="ECO:0000256" key="3">
    <source>
        <dbReference type="ARBA" id="ARBA00022729"/>
    </source>
</evidence>
<keyword evidence="3 6" id="KW-0732">Signal</keyword>
<evidence type="ECO:0000256" key="5">
    <source>
        <dbReference type="ARBA" id="ARBA00022807"/>
    </source>
</evidence>
<feature type="domain" description="NlpC/P60" evidence="7">
    <location>
        <begin position="38"/>
        <end position="159"/>
    </location>
</feature>
<evidence type="ECO:0000256" key="6">
    <source>
        <dbReference type="SAM" id="SignalP"/>
    </source>
</evidence>
<reference evidence="9" key="1">
    <citation type="journal article" date="2019" name="Int. J. Syst. Evol. Microbiol.">
        <title>The Global Catalogue of Microorganisms (GCM) 10K type strain sequencing project: providing services to taxonomists for standard genome sequencing and annotation.</title>
        <authorList>
            <consortium name="The Broad Institute Genomics Platform"/>
            <consortium name="The Broad Institute Genome Sequencing Center for Infectious Disease"/>
            <person name="Wu L."/>
            <person name="Ma J."/>
        </authorList>
    </citation>
    <scope>NUCLEOTIDE SEQUENCE [LARGE SCALE GENOMIC DNA]</scope>
    <source>
        <strain evidence="9">CCUG 54939</strain>
    </source>
</reference>
<evidence type="ECO:0000313" key="8">
    <source>
        <dbReference type="EMBL" id="MFC3915053.1"/>
    </source>
</evidence>
<evidence type="ECO:0000259" key="7">
    <source>
        <dbReference type="PROSITE" id="PS51935"/>
    </source>
</evidence>
<evidence type="ECO:0000256" key="2">
    <source>
        <dbReference type="ARBA" id="ARBA00022670"/>
    </source>
</evidence>
<evidence type="ECO:0000256" key="1">
    <source>
        <dbReference type="ARBA" id="ARBA00007074"/>
    </source>
</evidence>
<dbReference type="RefSeq" id="WP_377154686.1">
    <property type="nucleotide sequence ID" value="NZ_JBHSAF010000015.1"/>
</dbReference>
<dbReference type="PROSITE" id="PS51257">
    <property type="entry name" value="PROKAR_LIPOPROTEIN"/>
    <property type="match status" value="1"/>
</dbReference>
<dbReference type="SUPFAM" id="SSF54001">
    <property type="entry name" value="Cysteine proteinases"/>
    <property type="match status" value="1"/>
</dbReference>
<evidence type="ECO:0000256" key="4">
    <source>
        <dbReference type="ARBA" id="ARBA00022801"/>
    </source>
</evidence>
<comment type="caution">
    <text evidence="8">The sequence shown here is derived from an EMBL/GenBank/DDBJ whole genome shotgun (WGS) entry which is preliminary data.</text>
</comment>
<proteinExistence type="inferred from homology"/>
<feature type="chain" id="PRO_5047460308" evidence="6">
    <location>
        <begin position="20"/>
        <end position="160"/>
    </location>
</feature>
<dbReference type="Proteomes" id="UP001595692">
    <property type="component" value="Unassembled WGS sequence"/>
</dbReference>
<evidence type="ECO:0000313" key="9">
    <source>
        <dbReference type="Proteomes" id="UP001595692"/>
    </source>
</evidence>
<gene>
    <name evidence="8" type="ORF">ACFOSS_16545</name>
</gene>
<dbReference type="Pfam" id="PF00877">
    <property type="entry name" value="NLPC_P60"/>
    <property type="match status" value="1"/>
</dbReference>
<dbReference type="PANTHER" id="PTHR47360:SF1">
    <property type="entry name" value="ENDOPEPTIDASE NLPC-RELATED"/>
    <property type="match status" value="1"/>
</dbReference>
<accession>A0ABV8CSF8</accession>
<sequence>MFWITRLLPCLLLMWLAGCQTPSGQQEPETRSRLGSPTAVRAALLDQYGQWRGVPYRTGGTSRYGVDCSAFVQITFRQQFGLALPRDTDGQSRIGVAVRSGQRQPGDLLFFNTGRFSRHVGIYLQQGQFLHASTSKGVIISSLDNPYWRKTYSQTRRLSQ</sequence>
<protein>
    <submittedName>
        <fullName evidence="8">NlpC/P60 family protein</fullName>
    </submittedName>
</protein>
<dbReference type="InterPro" id="IPR052062">
    <property type="entry name" value="Murein_DD/LD_carboxypeptidase"/>
</dbReference>
<dbReference type="InterPro" id="IPR038765">
    <property type="entry name" value="Papain-like_cys_pep_sf"/>
</dbReference>
<organism evidence="8 9">
    <name type="scientific">Pseudaeromonas sharmana</name>
    <dbReference type="NCBI Taxonomy" id="328412"/>
    <lineage>
        <taxon>Bacteria</taxon>
        <taxon>Pseudomonadati</taxon>
        <taxon>Pseudomonadota</taxon>
        <taxon>Gammaproteobacteria</taxon>
        <taxon>Aeromonadales</taxon>
        <taxon>Aeromonadaceae</taxon>
        <taxon>Pseudaeromonas</taxon>
    </lineage>
</organism>